<evidence type="ECO:0000256" key="6">
    <source>
        <dbReference type="ARBA" id="ARBA00023004"/>
    </source>
</evidence>
<evidence type="ECO:0000313" key="16">
    <source>
        <dbReference type="EMBL" id="MDO7842200.1"/>
    </source>
</evidence>
<evidence type="ECO:0000256" key="10">
    <source>
        <dbReference type="ARBA" id="ARBA00023237"/>
    </source>
</evidence>
<gene>
    <name evidence="16" type="ORF">Q5H94_07670</name>
</gene>
<dbReference type="InterPro" id="IPR039426">
    <property type="entry name" value="TonB-dep_rcpt-like"/>
</dbReference>
<name>A0ABT8ZXA0_9SPHN</name>
<comment type="caution">
    <text evidence="16">The sequence shown here is derived from an EMBL/GenBank/DDBJ whole genome shotgun (WGS) entry which is preliminary data.</text>
</comment>
<dbReference type="Proteomes" id="UP001176468">
    <property type="component" value="Unassembled WGS sequence"/>
</dbReference>
<evidence type="ECO:0000259" key="14">
    <source>
        <dbReference type="Pfam" id="PF00593"/>
    </source>
</evidence>
<dbReference type="PROSITE" id="PS52016">
    <property type="entry name" value="TONB_DEPENDENT_REC_3"/>
    <property type="match status" value="1"/>
</dbReference>
<feature type="domain" description="TonB-dependent receptor plug" evidence="15">
    <location>
        <begin position="61"/>
        <end position="170"/>
    </location>
</feature>
<reference evidence="16" key="1">
    <citation type="submission" date="2023-07" db="EMBL/GenBank/DDBJ databases">
        <authorList>
            <person name="Kim M.K."/>
        </authorList>
    </citation>
    <scope>NUCLEOTIDE SEQUENCE</scope>
    <source>
        <strain evidence="16">CA1-15</strain>
    </source>
</reference>
<keyword evidence="10 11" id="KW-0998">Cell outer membrane</keyword>
<accession>A0ABT8ZXA0</accession>
<dbReference type="PANTHER" id="PTHR32552:SF81">
    <property type="entry name" value="TONB-DEPENDENT OUTER MEMBRANE RECEPTOR"/>
    <property type="match status" value="1"/>
</dbReference>
<dbReference type="InterPro" id="IPR000531">
    <property type="entry name" value="Beta-barrel_TonB"/>
</dbReference>
<dbReference type="EMBL" id="JAUQSZ010000004">
    <property type="protein sequence ID" value="MDO7842200.1"/>
    <property type="molecule type" value="Genomic_DNA"/>
</dbReference>
<evidence type="ECO:0000256" key="8">
    <source>
        <dbReference type="ARBA" id="ARBA00023077"/>
    </source>
</evidence>
<evidence type="ECO:0000256" key="12">
    <source>
        <dbReference type="RuleBase" id="RU003357"/>
    </source>
</evidence>
<keyword evidence="8 12" id="KW-0798">TonB box</keyword>
<evidence type="ECO:0000256" key="3">
    <source>
        <dbReference type="ARBA" id="ARBA00022452"/>
    </source>
</evidence>
<evidence type="ECO:0000256" key="4">
    <source>
        <dbReference type="ARBA" id="ARBA00022496"/>
    </source>
</evidence>
<organism evidence="16 17">
    <name type="scientific">Sphingomonas immobilis</name>
    <dbReference type="NCBI Taxonomy" id="3063997"/>
    <lineage>
        <taxon>Bacteria</taxon>
        <taxon>Pseudomonadati</taxon>
        <taxon>Pseudomonadota</taxon>
        <taxon>Alphaproteobacteria</taxon>
        <taxon>Sphingomonadales</taxon>
        <taxon>Sphingomonadaceae</taxon>
        <taxon>Sphingomonas</taxon>
    </lineage>
</organism>
<keyword evidence="13" id="KW-0732">Signal</keyword>
<evidence type="ECO:0000256" key="1">
    <source>
        <dbReference type="ARBA" id="ARBA00004571"/>
    </source>
</evidence>
<keyword evidence="7" id="KW-0406">Ion transport</keyword>
<comment type="subcellular location">
    <subcellularLocation>
        <location evidence="1 11">Cell outer membrane</location>
        <topology evidence="1 11">Multi-pass membrane protein</topology>
    </subcellularLocation>
</comment>
<evidence type="ECO:0000256" key="13">
    <source>
        <dbReference type="SAM" id="SignalP"/>
    </source>
</evidence>
<dbReference type="Gene3D" id="2.40.170.20">
    <property type="entry name" value="TonB-dependent receptor, beta-barrel domain"/>
    <property type="match status" value="1"/>
</dbReference>
<dbReference type="PANTHER" id="PTHR32552">
    <property type="entry name" value="FERRICHROME IRON RECEPTOR-RELATED"/>
    <property type="match status" value="1"/>
</dbReference>
<evidence type="ECO:0000256" key="7">
    <source>
        <dbReference type="ARBA" id="ARBA00023065"/>
    </source>
</evidence>
<keyword evidence="3 11" id="KW-1134">Transmembrane beta strand</keyword>
<evidence type="ECO:0000259" key="15">
    <source>
        <dbReference type="Pfam" id="PF07715"/>
    </source>
</evidence>
<proteinExistence type="inferred from homology"/>
<dbReference type="InterPro" id="IPR036942">
    <property type="entry name" value="Beta-barrel_TonB_sf"/>
</dbReference>
<keyword evidence="9 11" id="KW-0472">Membrane</keyword>
<keyword evidence="17" id="KW-1185">Reference proteome</keyword>
<evidence type="ECO:0000256" key="2">
    <source>
        <dbReference type="ARBA" id="ARBA00022448"/>
    </source>
</evidence>
<dbReference type="InterPro" id="IPR012910">
    <property type="entry name" value="Plug_dom"/>
</dbReference>
<keyword evidence="2 11" id="KW-0813">Transport</keyword>
<evidence type="ECO:0000313" key="17">
    <source>
        <dbReference type="Proteomes" id="UP001176468"/>
    </source>
</evidence>
<keyword evidence="4" id="KW-0410">Iron transport</keyword>
<comment type="similarity">
    <text evidence="11 12">Belongs to the TonB-dependent receptor family.</text>
</comment>
<dbReference type="Pfam" id="PF00593">
    <property type="entry name" value="TonB_dep_Rec_b-barrel"/>
    <property type="match status" value="1"/>
</dbReference>
<evidence type="ECO:0000256" key="11">
    <source>
        <dbReference type="PROSITE-ProRule" id="PRU01360"/>
    </source>
</evidence>
<feature type="domain" description="TonB-dependent receptor-like beta-barrel" evidence="14">
    <location>
        <begin position="268"/>
        <end position="723"/>
    </location>
</feature>
<sequence length="762" mass="81437">MKRMNSTLTVAFRAGLFASVAIMTATPFAAAAQTAPAPAEQPADSGLADIIVTARKTAENQQNVPVAITAFSAATLEAQNATRVTDVARTTPSLTVRDSASSPGGPTFTLRGQVQTDILATLDPSVGAYVDGLYWARAYGLNSDLLDVSSIQVLKGPQGTLFGRNTTGGALLVETADPKLNAFSGMAQATYGRFNEVTGTAVVNVPIGDKAAFRGAFQVNKRDPYTRDIANGRRYDEKNSWTGRAKLLIAPNDSFTAVLSYEHYDLDVANTSRRLYWVQPGSPAATTAGSLATANAYIASIANAPNATAMDTDPRVKNTSNTYLLTLTQDTNFGAIKLTSGYRTVDADTTLDLDGSPYPIHATTGTQSLHQFSSELQVTGKVFEDRLDFAAGALYFDEGGFDKSSSVTIPQANPRTTLFRGDIFNYSLGGYTQAGFHITDRLTLTAGVRYSFDSKGLTINNTTLTRATGVVGCQIPGLIAPNCQLSRKDGFGGWSYIAGIDYKITPDVLIYAKTSRGFRSGGQNLRASGSAAFVPFAPEIAYAHEAGLKSEFFGKRLRFNLAGYYTLVQDIQRTTLTNVAPGITASILSNAGKARFYGVEAEVTAKLFDGFTLGATGTITRPKYLQYADLSGDRRQERFDSVSREQFSLSGDYDHMVGSARLRVHTDYSWQSAQPLNNYNSPADPNNAIIVAGTTGPATGVLSARASLAFNDGAYEVAVFGRNITDDRSVIGALYVPGLSYVSQTIREPATYGVTATIRFGQ</sequence>
<keyword evidence="16" id="KW-0675">Receptor</keyword>
<protein>
    <submittedName>
        <fullName evidence="16">TonB-dependent receptor</fullName>
    </submittedName>
</protein>
<feature type="signal peptide" evidence="13">
    <location>
        <begin position="1"/>
        <end position="31"/>
    </location>
</feature>
<keyword evidence="5 11" id="KW-0812">Transmembrane</keyword>
<evidence type="ECO:0000256" key="5">
    <source>
        <dbReference type="ARBA" id="ARBA00022692"/>
    </source>
</evidence>
<evidence type="ECO:0000256" key="9">
    <source>
        <dbReference type="ARBA" id="ARBA00023136"/>
    </source>
</evidence>
<dbReference type="SUPFAM" id="SSF56935">
    <property type="entry name" value="Porins"/>
    <property type="match status" value="1"/>
</dbReference>
<feature type="chain" id="PRO_5046234478" evidence="13">
    <location>
        <begin position="32"/>
        <end position="762"/>
    </location>
</feature>
<dbReference type="Pfam" id="PF07715">
    <property type="entry name" value="Plug"/>
    <property type="match status" value="1"/>
</dbReference>
<keyword evidence="6" id="KW-0408">Iron</keyword>
<dbReference type="RefSeq" id="WP_304560667.1">
    <property type="nucleotide sequence ID" value="NZ_JAUQSZ010000004.1"/>
</dbReference>